<keyword evidence="5 6" id="KW-0472">Membrane</keyword>
<dbReference type="PANTHER" id="PTHR30619:SF1">
    <property type="entry name" value="RECOMBINATION PROTEIN 2"/>
    <property type="match status" value="1"/>
</dbReference>
<sequence length="786" mass="79379">MSAPTPTKAPPDVRLVGFAAGVWLSALVALSLSASVAGAVALGAAGVAAAVWRWWPGVRPETRPAAGAAGRVLVAVLLGGGLGAAVTAARVAERDADPIRDLANSRTAVRVELVVSDDPRAINGRPATYLLPARLRLMWTDEVRVRSGARVLVLAGHAGWRGLLPGQVVQARGRLQPSRGGDLRAAVLSVNEAPRLLGRPSAVQRAAGRLRTGLQKACTSLPAAPGGLLPGLVVGDTSRLDPAVEADFRTTGLTHLTAVSGANCAIVVGAVLLLVRAARAGPRVAAVLSMLALVGFVVLARPSPSVLRAAAMGAVALIALASGRPRAALPALGAAVVVLVVVDPELAGSPGFALSALATSGLLLLAPRWRDALRRHGVPAGVAEALAVPAAAQVACGPLVVGLSGTVSIVAVPANLLAGPAVAPATVLGVGAAVLSPVWAGGAEFLAWLGSWPARWLVLVARYGAEVPSGAVPWPDGPSGGLLLGAVTVALLVTGRWPVVRRLSVVVALAAAVTAVPIRVLTTAWPPRDWLVVACDVGQGDALVLAAGRHAGVVVDAGPDPVAVDRCLRRLGVRSVPLLVISHFHADHMGGVAGVFRGRSVGAVVVPDHAEPAAGRAAVVTAAAGTPVGVAGPGWAAATGRLRLVALGAPEPLRGTRSDVNNNSLIVRAESAGYVFLLVGDAETEQQHALLARYGPAGLRADVLKVAHHGSAFQDPEFLTAVDASAALVSVATKNDYGHPNAGVLARVAAGGARVMRTDRDGDVAVVTDGRRLAVVARGVEPGRRT</sequence>
<evidence type="ECO:0000256" key="2">
    <source>
        <dbReference type="ARBA" id="ARBA00022475"/>
    </source>
</evidence>
<dbReference type="NCBIfam" id="TIGR00360">
    <property type="entry name" value="ComEC_N-term"/>
    <property type="match status" value="1"/>
</dbReference>
<dbReference type="PANTHER" id="PTHR30619">
    <property type="entry name" value="DNA INTERNALIZATION/COMPETENCE PROTEIN COMEC/REC2"/>
    <property type="match status" value="1"/>
</dbReference>
<feature type="transmembrane region" description="Helical" evidence="6">
    <location>
        <begin position="72"/>
        <end position="92"/>
    </location>
</feature>
<keyword evidence="4 6" id="KW-1133">Transmembrane helix</keyword>
<gene>
    <name evidence="9" type="primary">comE</name>
    <name evidence="9" type="ORF">Voc01_102150</name>
</gene>
<evidence type="ECO:0000259" key="7">
    <source>
        <dbReference type="Pfam" id="PF00753"/>
    </source>
</evidence>
<evidence type="ECO:0000313" key="10">
    <source>
        <dbReference type="Proteomes" id="UP000635606"/>
    </source>
</evidence>
<keyword evidence="10" id="KW-1185">Reference proteome</keyword>
<dbReference type="Pfam" id="PF00753">
    <property type="entry name" value="Lactamase_B"/>
    <property type="match status" value="1"/>
</dbReference>
<evidence type="ECO:0000256" key="4">
    <source>
        <dbReference type="ARBA" id="ARBA00022989"/>
    </source>
</evidence>
<evidence type="ECO:0000256" key="3">
    <source>
        <dbReference type="ARBA" id="ARBA00022692"/>
    </source>
</evidence>
<dbReference type="Gene3D" id="3.60.15.10">
    <property type="entry name" value="Ribonuclease Z/Hydroxyacylglutathione hydrolase-like"/>
    <property type="match status" value="1"/>
</dbReference>
<accession>A0A8J4EI15</accession>
<proteinExistence type="predicted"/>
<evidence type="ECO:0000256" key="5">
    <source>
        <dbReference type="ARBA" id="ARBA00023136"/>
    </source>
</evidence>
<dbReference type="InterPro" id="IPR036866">
    <property type="entry name" value="RibonucZ/Hydroxyglut_hydro"/>
</dbReference>
<feature type="domain" description="ComEC/Rec2-related protein" evidence="8">
    <location>
        <begin position="232"/>
        <end position="494"/>
    </location>
</feature>
<feature type="transmembrane region" description="Helical" evidence="6">
    <location>
        <begin position="284"/>
        <end position="302"/>
    </location>
</feature>
<dbReference type="InterPro" id="IPR004477">
    <property type="entry name" value="ComEC_N"/>
</dbReference>
<comment type="caution">
    <text evidence="9">The sequence shown here is derived from an EMBL/GenBank/DDBJ whole genome shotgun (WGS) entry which is preliminary data.</text>
</comment>
<dbReference type="InterPro" id="IPR035681">
    <property type="entry name" value="ComA-like_MBL"/>
</dbReference>
<evidence type="ECO:0000313" key="9">
    <source>
        <dbReference type="EMBL" id="GIJ75298.1"/>
    </source>
</evidence>
<keyword evidence="2" id="KW-1003">Cell membrane</keyword>
<dbReference type="InterPro" id="IPR001279">
    <property type="entry name" value="Metallo-B-lactamas"/>
</dbReference>
<name>A0A8J4EI15_9ACTN</name>
<dbReference type="CDD" id="cd07731">
    <property type="entry name" value="ComA-like_MBL-fold"/>
    <property type="match status" value="1"/>
</dbReference>
<evidence type="ECO:0000256" key="1">
    <source>
        <dbReference type="ARBA" id="ARBA00004651"/>
    </source>
</evidence>
<reference evidence="9" key="1">
    <citation type="submission" date="2021-01" db="EMBL/GenBank/DDBJ databases">
        <title>Whole genome shotgun sequence of Virgisporangium ochraceum NBRC 16418.</title>
        <authorList>
            <person name="Komaki H."/>
            <person name="Tamura T."/>
        </authorList>
    </citation>
    <scope>NUCLEOTIDE SEQUENCE</scope>
    <source>
        <strain evidence="9">NBRC 16418</strain>
    </source>
</reference>
<protein>
    <submittedName>
        <fullName evidence="9">Competence protein ComEC</fullName>
    </submittedName>
</protein>
<dbReference type="EMBL" id="BOPH01000153">
    <property type="protein sequence ID" value="GIJ75298.1"/>
    <property type="molecule type" value="Genomic_DNA"/>
</dbReference>
<keyword evidence="3 6" id="KW-0812">Transmembrane</keyword>
<dbReference type="Proteomes" id="UP000635606">
    <property type="component" value="Unassembled WGS sequence"/>
</dbReference>
<evidence type="ECO:0000256" key="6">
    <source>
        <dbReference type="SAM" id="Phobius"/>
    </source>
</evidence>
<dbReference type="RefSeq" id="WP_203935062.1">
    <property type="nucleotide sequence ID" value="NZ_BOPH01000153.1"/>
</dbReference>
<dbReference type="GO" id="GO:0005886">
    <property type="term" value="C:plasma membrane"/>
    <property type="evidence" value="ECO:0007669"/>
    <property type="project" value="UniProtKB-SubCell"/>
</dbReference>
<organism evidence="9 10">
    <name type="scientific">Virgisporangium ochraceum</name>
    <dbReference type="NCBI Taxonomy" id="65505"/>
    <lineage>
        <taxon>Bacteria</taxon>
        <taxon>Bacillati</taxon>
        <taxon>Actinomycetota</taxon>
        <taxon>Actinomycetes</taxon>
        <taxon>Micromonosporales</taxon>
        <taxon>Micromonosporaceae</taxon>
        <taxon>Virgisporangium</taxon>
    </lineage>
</organism>
<feature type="domain" description="Metallo-beta-lactamase" evidence="7">
    <location>
        <begin position="536"/>
        <end position="711"/>
    </location>
</feature>
<dbReference type="InterPro" id="IPR052159">
    <property type="entry name" value="Competence_DNA_uptake"/>
</dbReference>
<dbReference type="AlphaFoldDB" id="A0A8J4EI15"/>
<evidence type="ECO:0000259" key="8">
    <source>
        <dbReference type="Pfam" id="PF03772"/>
    </source>
</evidence>
<feature type="transmembrane region" description="Helical" evidence="6">
    <location>
        <begin position="256"/>
        <end position="278"/>
    </location>
</feature>
<dbReference type="Pfam" id="PF03772">
    <property type="entry name" value="Competence"/>
    <property type="match status" value="1"/>
</dbReference>
<comment type="subcellular location">
    <subcellularLocation>
        <location evidence="1">Cell membrane</location>
        <topology evidence="1">Multi-pass membrane protein</topology>
    </subcellularLocation>
</comment>
<dbReference type="SUPFAM" id="SSF56281">
    <property type="entry name" value="Metallo-hydrolase/oxidoreductase"/>
    <property type="match status" value="1"/>
</dbReference>